<dbReference type="OrthoDB" id="161633at2"/>
<dbReference type="InterPro" id="IPR037401">
    <property type="entry name" value="SnoaL-like"/>
</dbReference>
<dbReference type="Proteomes" id="UP000317371">
    <property type="component" value="Unassembled WGS sequence"/>
</dbReference>
<evidence type="ECO:0000259" key="1">
    <source>
        <dbReference type="Pfam" id="PF13474"/>
    </source>
</evidence>
<protein>
    <submittedName>
        <fullName evidence="2">DUF4440 domain-containing protein</fullName>
    </submittedName>
</protein>
<dbReference type="InParanoid" id="A0A540VI60"/>
<name>A0A540VI60_9CHLR</name>
<comment type="caution">
    <text evidence="2">The sequence shown here is derived from an EMBL/GenBank/DDBJ whole genome shotgun (WGS) entry which is preliminary data.</text>
</comment>
<sequence>MDTNAEKSDIERVIRSWERAIQRGDMEGILANHSESVLMFDVPEPLQSEGLDAYRKTWELFFRYGAPDREVFVLEDLRITAGDNVAFATALLRIGGSSEPVCRLTLGLTKRNGAWQIVHEHHSAPHKLNSEVSQ</sequence>
<keyword evidence="3" id="KW-1185">Reference proteome</keyword>
<dbReference type="RefSeq" id="WP_141609599.1">
    <property type="nucleotide sequence ID" value="NZ_VIGC02000008.1"/>
</dbReference>
<feature type="domain" description="SnoaL-like" evidence="1">
    <location>
        <begin position="10"/>
        <end position="125"/>
    </location>
</feature>
<proteinExistence type="predicted"/>
<dbReference type="Gene3D" id="3.10.450.50">
    <property type="match status" value="1"/>
</dbReference>
<dbReference type="EMBL" id="VIGC01000008">
    <property type="protein sequence ID" value="TQE96454.1"/>
    <property type="molecule type" value="Genomic_DNA"/>
</dbReference>
<organism evidence="2 3">
    <name type="scientific">Litorilinea aerophila</name>
    <dbReference type="NCBI Taxonomy" id="1204385"/>
    <lineage>
        <taxon>Bacteria</taxon>
        <taxon>Bacillati</taxon>
        <taxon>Chloroflexota</taxon>
        <taxon>Caldilineae</taxon>
        <taxon>Caldilineales</taxon>
        <taxon>Caldilineaceae</taxon>
        <taxon>Litorilinea</taxon>
    </lineage>
</organism>
<accession>A0A540VI60</accession>
<evidence type="ECO:0000313" key="2">
    <source>
        <dbReference type="EMBL" id="TQE96454.1"/>
    </source>
</evidence>
<reference evidence="2 3" key="1">
    <citation type="submission" date="2019-06" db="EMBL/GenBank/DDBJ databases">
        <title>Genome sequence of Litorilinea aerophila BAA-2444.</title>
        <authorList>
            <person name="Maclea K.S."/>
            <person name="Maurais E.G."/>
            <person name="Iannazzi L.C."/>
        </authorList>
    </citation>
    <scope>NUCLEOTIDE SEQUENCE [LARGE SCALE GENOMIC DNA]</scope>
    <source>
        <strain evidence="2 3">ATCC BAA-2444</strain>
    </source>
</reference>
<dbReference type="AlphaFoldDB" id="A0A540VI60"/>
<dbReference type="SUPFAM" id="SSF54427">
    <property type="entry name" value="NTF2-like"/>
    <property type="match status" value="1"/>
</dbReference>
<evidence type="ECO:0000313" key="3">
    <source>
        <dbReference type="Proteomes" id="UP000317371"/>
    </source>
</evidence>
<gene>
    <name evidence="2" type="ORF">FKZ61_08175</name>
</gene>
<dbReference type="InterPro" id="IPR032710">
    <property type="entry name" value="NTF2-like_dom_sf"/>
</dbReference>
<dbReference type="Pfam" id="PF13474">
    <property type="entry name" value="SnoaL_3"/>
    <property type="match status" value="1"/>
</dbReference>